<evidence type="ECO:0000256" key="2">
    <source>
        <dbReference type="ARBA" id="ARBA00022679"/>
    </source>
</evidence>
<evidence type="ECO:0000313" key="7">
    <source>
        <dbReference type="Proteomes" id="UP000275473"/>
    </source>
</evidence>
<dbReference type="InterPro" id="IPR009907">
    <property type="entry name" value="RpoY"/>
</dbReference>
<proteinExistence type="inferred from homology"/>
<organism evidence="6 7">
    <name type="scientific">Planococcus salinus</name>
    <dbReference type="NCBI Taxonomy" id="1848460"/>
    <lineage>
        <taxon>Bacteria</taxon>
        <taxon>Bacillati</taxon>
        <taxon>Bacillota</taxon>
        <taxon>Bacilli</taxon>
        <taxon>Bacillales</taxon>
        <taxon>Caryophanaceae</taxon>
        <taxon>Planococcus</taxon>
    </lineage>
</organism>
<dbReference type="Gene3D" id="3.10.20.730">
    <property type="entry name" value="RNAP, epsilon subunit-like"/>
    <property type="match status" value="1"/>
</dbReference>
<dbReference type="GO" id="GO:0003899">
    <property type="term" value="F:DNA-directed RNA polymerase activity"/>
    <property type="evidence" value="ECO:0007669"/>
    <property type="project" value="UniProtKB-UniRule"/>
</dbReference>
<dbReference type="GO" id="GO:0000428">
    <property type="term" value="C:DNA-directed RNA polymerase complex"/>
    <property type="evidence" value="ECO:0007669"/>
    <property type="project" value="UniProtKB-KW"/>
</dbReference>
<dbReference type="HAMAP" id="MF_01553">
    <property type="entry name" value="RNApol_bact_RpoY"/>
    <property type="match status" value="1"/>
</dbReference>
<dbReference type="NCBIfam" id="NF010188">
    <property type="entry name" value="PRK13667.1"/>
    <property type="match status" value="1"/>
</dbReference>
<protein>
    <recommendedName>
        <fullName evidence="5">DNA-directed RNA polymerase subunit epsilon</fullName>
        <shortName evidence="5">RNAP epsilon subunit</shortName>
        <ecNumber evidence="5">2.7.7.6</ecNumber>
    </recommendedName>
    <alternativeName>
        <fullName evidence="5">RNA polymerase epsilon subunit</fullName>
    </alternativeName>
    <alternativeName>
        <fullName evidence="5">Transcriptase subunit epsilon</fullName>
    </alternativeName>
</protein>
<dbReference type="RefSeq" id="WP_123164433.1">
    <property type="nucleotide sequence ID" value="NZ_RIAX01000002.1"/>
</dbReference>
<reference evidence="6 7" key="1">
    <citation type="journal article" date="2018" name="Int. J. Syst. Evol. Microbiol.">
        <title>Planococcus salinus sp. nov., a moderately halophilic bacterium isolated from a saline-alkali soil.</title>
        <authorList>
            <person name="Gan L."/>
        </authorList>
    </citation>
    <scope>NUCLEOTIDE SEQUENCE [LARGE SCALE GENOMIC DNA]</scope>
    <source>
        <strain evidence="6 7">LCB217</strain>
    </source>
</reference>
<keyword evidence="2 5" id="KW-0808">Transferase</keyword>
<comment type="catalytic activity">
    <reaction evidence="5">
        <text>RNA(n) + a ribonucleoside 5'-triphosphate = RNA(n+1) + diphosphate</text>
        <dbReference type="Rhea" id="RHEA:21248"/>
        <dbReference type="Rhea" id="RHEA-COMP:14527"/>
        <dbReference type="Rhea" id="RHEA-COMP:17342"/>
        <dbReference type="ChEBI" id="CHEBI:33019"/>
        <dbReference type="ChEBI" id="CHEBI:61557"/>
        <dbReference type="ChEBI" id="CHEBI:140395"/>
        <dbReference type="EC" id="2.7.7.6"/>
    </reaction>
</comment>
<keyword evidence="4 5" id="KW-0804">Transcription</keyword>
<dbReference type="Proteomes" id="UP000275473">
    <property type="component" value="Unassembled WGS sequence"/>
</dbReference>
<dbReference type="AlphaFoldDB" id="A0A3M8PC14"/>
<comment type="function">
    <text evidence="5">A non-essential component of RNA polymerase (RNAP).</text>
</comment>
<name>A0A3M8PC14_9BACL</name>
<keyword evidence="1 5" id="KW-0240">DNA-directed RNA polymerase</keyword>
<comment type="subunit">
    <text evidence="5">RNAP is composed of a core of 2 alpha, a beta and a beta' subunit. The core is associated with a delta subunit, and at least one of epsilon or omega. When a sigma factor is associated with the core the holoenzyme is formed, which can initiate transcription.</text>
</comment>
<evidence type="ECO:0000256" key="4">
    <source>
        <dbReference type="ARBA" id="ARBA00023163"/>
    </source>
</evidence>
<dbReference type="Pfam" id="PF07288">
    <property type="entry name" value="RpoY"/>
    <property type="match status" value="1"/>
</dbReference>
<keyword evidence="3 5" id="KW-0548">Nucleotidyltransferase</keyword>
<dbReference type="GO" id="GO:0003677">
    <property type="term" value="F:DNA binding"/>
    <property type="evidence" value="ECO:0007669"/>
    <property type="project" value="UniProtKB-UniRule"/>
</dbReference>
<keyword evidence="7" id="KW-1185">Reference proteome</keyword>
<gene>
    <name evidence="5" type="primary">rpoY</name>
    <name evidence="6" type="ORF">EEX84_04735</name>
</gene>
<evidence type="ECO:0000256" key="5">
    <source>
        <dbReference type="HAMAP-Rule" id="MF_01553"/>
    </source>
</evidence>
<dbReference type="EMBL" id="RIAX01000002">
    <property type="protein sequence ID" value="RNF40734.1"/>
    <property type="molecule type" value="Genomic_DNA"/>
</dbReference>
<dbReference type="GO" id="GO:0006351">
    <property type="term" value="P:DNA-templated transcription"/>
    <property type="evidence" value="ECO:0007669"/>
    <property type="project" value="UniProtKB-UniRule"/>
</dbReference>
<dbReference type="OrthoDB" id="2147503at2"/>
<evidence type="ECO:0000313" key="6">
    <source>
        <dbReference type="EMBL" id="RNF40734.1"/>
    </source>
</evidence>
<sequence>MIFKVFYQENRSEVPVRENTKSLYVEASSEREVRHHLKDRNYNIEFVQLLEDKHLEYEQASQDFEVERLNGQ</sequence>
<comment type="similarity">
    <text evidence="5">Belongs to the RNA polymerase subunit epsilon family.</text>
</comment>
<dbReference type="EC" id="2.7.7.6" evidence="5"/>
<evidence type="ECO:0000256" key="3">
    <source>
        <dbReference type="ARBA" id="ARBA00022695"/>
    </source>
</evidence>
<evidence type="ECO:0000256" key="1">
    <source>
        <dbReference type="ARBA" id="ARBA00022478"/>
    </source>
</evidence>
<comment type="caution">
    <text evidence="6">The sequence shown here is derived from an EMBL/GenBank/DDBJ whole genome shotgun (WGS) entry which is preliminary data.</text>
</comment>
<accession>A0A3M8PC14</accession>